<protein>
    <recommendedName>
        <fullName evidence="1">Mycothiol-dependent maleylpyruvate isomerase metal-binding domain-containing protein</fullName>
    </recommendedName>
</protein>
<reference evidence="2 3" key="1">
    <citation type="submission" date="2014-08" db="EMBL/GenBank/DDBJ databases">
        <title>Complete genome sequence of Corynebacterium sphenisci CECT 5990(T) (=DSM 44792(T)), isolated from healthy wild penguins.</title>
        <authorList>
            <person name="Ruckert C."/>
            <person name="Albersmeier A."/>
            <person name="Winkler A."/>
            <person name="Kalinowski J."/>
        </authorList>
    </citation>
    <scope>NUCLEOTIDE SEQUENCE [LARGE SCALE GENOMIC DNA]</scope>
    <source>
        <strain evidence="2 3">DSM 44792</strain>
    </source>
</reference>
<accession>A0A1L7CXK8</accession>
<dbReference type="EMBL" id="CP009248">
    <property type="protein sequence ID" value="APT90594.1"/>
    <property type="molecule type" value="Genomic_DNA"/>
</dbReference>
<dbReference type="KEGG" id="csph:CSPHI_05560"/>
<organism evidence="2 3">
    <name type="scientific">Corynebacterium sphenisci DSM 44792</name>
    <dbReference type="NCBI Taxonomy" id="1437874"/>
    <lineage>
        <taxon>Bacteria</taxon>
        <taxon>Bacillati</taxon>
        <taxon>Actinomycetota</taxon>
        <taxon>Actinomycetes</taxon>
        <taxon>Mycobacteriales</taxon>
        <taxon>Corynebacteriaceae</taxon>
        <taxon>Corynebacterium</taxon>
    </lineage>
</organism>
<dbReference type="GO" id="GO:0046872">
    <property type="term" value="F:metal ion binding"/>
    <property type="evidence" value="ECO:0007669"/>
    <property type="project" value="InterPro"/>
</dbReference>
<dbReference type="RefSeq" id="WP_075691845.1">
    <property type="nucleotide sequence ID" value="NZ_CP009248.1"/>
</dbReference>
<dbReference type="NCBIfam" id="TIGR03083">
    <property type="entry name" value="maleylpyruvate isomerase family mycothiol-dependent enzyme"/>
    <property type="match status" value="1"/>
</dbReference>
<dbReference type="STRING" id="1437874.CSPHI_05560"/>
<dbReference type="OrthoDB" id="3268903at2"/>
<keyword evidence="3" id="KW-1185">Reference proteome</keyword>
<dbReference type="Pfam" id="PF11716">
    <property type="entry name" value="MDMPI_N"/>
    <property type="match status" value="1"/>
</dbReference>
<dbReference type="AlphaFoldDB" id="A0A1L7CXK8"/>
<evidence type="ECO:0000313" key="3">
    <source>
        <dbReference type="Proteomes" id="UP000185469"/>
    </source>
</evidence>
<name>A0A1L7CXK8_9CORY</name>
<proteinExistence type="predicted"/>
<dbReference type="InterPro" id="IPR034660">
    <property type="entry name" value="DinB/YfiT-like"/>
</dbReference>
<dbReference type="InterPro" id="IPR024344">
    <property type="entry name" value="MDMPI_metal-binding"/>
</dbReference>
<dbReference type="InterPro" id="IPR017517">
    <property type="entry name" value="Maleyloyr_isom"/>
</dbReference>
<feature type="domain" description="Mycothiol-dependent maleylpyruvate isomerase metal-binding" evidence="1">
    <location>
        <begin position="5"/>
        <end position="40"/>
    </location>
</feature>
<dbReference type="SUPFAM" id="SSF109854">
    <property type="entry name" value="DinB/YfiT-like putative metalloenzymes"/>
    <property type="match status" value="1"/>
</dbReference>
<evidence type="ECO:0000259" key="1">
    <source>
        <dbReference type="Pfam" id="PF11716"/>
    </source>
</evidence>
<dbReference type="NCBIfam" id="TIGR03085">
    <property type="entry name" value="TIGR03085 family metal-binding protein"/>
    <property type="match status" value="1"/>
</dbReference>
<dbReference type="Proteomes" id="UP000185469">
    <property type="component" value="Chromosome"/>
</dbReference>
<sequence length="204" mass="21150">MSFAAEERAALARALAAAGPAAPTACAGWTAADLAVHLLVRETRPDAAAGIFLPALAGHLGRVSARVAALGHGEVVARWAAGPPRWSPLRPLDEAVNAGEHFIHHEDLRRGAPGWAPRELPGPVQERLHGLLGRYARLLLGRRGPAAVELLAPGRAPVRAGARGPGAPRVAVTGEPGELLLWVTGRPARVTVAGDAAAVHRRAL</sequence>
<gene>
    <name evidence="2" type="ORF">CSPHI_05560</name>
</gene>
<evidence type="ECO:0000313" key="2">
    <source>
        <dbReference type="EMBL" id="APT90594.1"/>
    </source>
</evidence>
<dbReference type="InterPro" id="IPR017519">
    <property type="entry name" value="CHP03085"/>
</dbReference>